<evidence type="ECO:0000313" key="3">
    <source>
        <dbReference type="Proteomes" id="UP001159363"/>
    </source>
</evidence>
<evidence type="ECO:0000313" key="2">
    <source>
        <dbReference type="EMBL" id="KAJ8892909.1"/>
    </source>
</evidence>
<name>A0ABQ9I8B7_9NEOP</name>
<keyword evidence="3" id="KW-1185">Reference proteome</keyword>
<sequence length="232" mass="25997">MSENHANKDTFMPINKTAVHSILARGGGGYSQLGEFSAGVEKNCMNAAEEEKAIAIRDGNVDSDGVAMCTVVADEGWCKRSYNTIYDSLSDVVSIQCWFQDRKDVIYIGVRNRYCSLCASCQNAQQTLPSHTYFLDWKKSATSLGADIIADSFLQSEKLLGLKFNKLIGPKLMAEKVECKNNVLCNYCHKLTDLIKNTKFPVTSRNLLKQQIPRFRTAVDKAIHTELREMNH</sequence>
<feature type="domain" description="Mutator-like transposase" evidence="1">
    <location>
        <begin position="40"/>
        <end position="226"/>
    </location>
</feature>
<dbReference type="Pfam" id="PF20700">
    <property type="entry name" value="Mutator"/>
    <property type="match status" value="1"/>
</dbReference>
<dbReference type="InterPro" id="IPR049012">
    <property type="entry name" value="Mutator_transp_dom"/>
</dbReference>
<reference evidence="2 3" key="1">
    <citation type="submission" date="2023-02" db="EMBL/GenBank/DDBJ databases">
        <title>LHISI_Scaffold_Assembly.</title>
        <authorList>
            <person name="Stuart O.P."/>
            <person name="Cleave R."/>
            <person name="Magrath M.J.L."/>
            <person name="Mikheyev A.S."/>
        </authorList>
    </citation>
    <scope>NUCLEOTIDE SEQUENCE [LARGE SCALE GENOMIC DNA]</scope>
    <source>
        <strain evidence="2">Daus_M_001</strain>
        <tissue evidence="2">Leg muscle</tissue>
    </source>
</reference>
<accession>A0ABQ9I8B7</accession>
<evidence type="ECO:0000259" key="1">
    <source>
        <dbReference type="Pfam" id="PF20700"/>
    </source>
</evidence>
<dbReference type="EMBL" id="JARBHB010000002">
    <property type="protein sequence ID" value="KAJ8892909.1"/>
    <property type="molecule type" value="Genomic_DNA"/>
</dbReference>
<dbReference type="Proteomes" id="UP001159363">
    <property type="component" value="Chromosome 2"/>
</dbReference>
<protein>
    <recommendedName>
        <fullName evidence="1">Mutator-like transposase domain-containing protein</fullName>
    </recommendedName>
</protein>
<comment type="caution">
    <text evidence="2">The sequence shown here is derived from an EMBL/GenBank/DDBJ whole genome shotgun (WGS) entry which is preliminary data.</text>
</comment>
<gene>
    <name evidence="2" type="ORF">PR048_005490</name>
</gene>
<proteinExistence type="predicted"/>
<organism evidence="2 3">
    <name type="scientific">Dryococelus australis</name>
    <dbReference type="NCBI Taxonomy" id="614101"/>
    <lineage>
        <taxon>Eukaryota</taxon>
        <taxon>Metazoa</taxon>
        <taxon>Ecdysozoa</taxon>
        <taxon>Arthropoda</taxon>
        <taxon>Hexapoda</taxon>
        <taxon>Insecta</taxon>
        <taxon>Pterygota</taxon>
        <taxon>Neoptera</taxon>
        <taxon>Polyneoptera</taxon>
        <taxon>Phasmatodea</taxon>
        <taxon>Verophasmatodea</taxon>
        <taxon>Anareolatae</taxon>
        <taxon>Phasmatidae</taxon>
        <taxon>Eurycanthinae</taxon>
        <taxon>Dryococelus</taxon>
    </lineage>
</organism>